<dbReference type="Proteomes" id="UP000273998">
    <property type="component" value="Unassembled WGS sequence"/>
</dbReference>
<dbReference type="Proteomes" id="UP000322622">
    <property type="component" value="Chromosome"/>
</dbReference>
<dbReference type="EMBL" id="RJNF01000006">
    <property type="protein sequence ID" value="RSI58984.1"/>
    <property type="molecule type" value="Genomic_DNA"/>
</dbReference>
<organism evidence="5 6">
    <name type="scientific">Streptococcus salivarius</name>
    <dbReference type="NCBI Taxonomy" id="1304"/>
    <lineage>
        <taxon>Bacteria</taxon>
        <taxon>Bacillati</taxon>
        <taxon>Bacillota</taxon>
        <taxon>Bacilli</taxon>
        <taxon>Lactobacillales</taxon>
        <taxon>Streptococcaceae</taxon>
        <taxon>Streptococcus</taxon>
    </lineage>
</organism>
<dbReference type="PANTHER" id="PTHR22916">
    <property type="entry name" value="GLYCOSYLTRANSFERASE"/>
    <property type="match status" value="1"/>
</dbReference>
<dbReference type="SUPFAM" id="SSF53448">
    <property type="entry name" value="Nucleotide-diphospho-sugar transferases"/>
    <property type="match status" value="2"/>
</dbReference>
<dbReference type="GO" id="GO:0016757">
    <property type="term" value="F:glycosyltransferase activity"/>
    <property type="evidence" value="ECO:0007669"/>
    <property type="project" value="UniProtKB-KW"/>
</dbReference>
<dbReference type="Pfam" id="PF00535">
    <property type="entry name" value="Glycos_transf_2"/>
    <property type="match status" value="1"/>
</dbReference>
<evidence type="ECO:0000313" key="4">
    <source>
        <dbReference type="EMBL" id="QEM32378.1"/>
    </source>
</evidence>
<dbReference type="InterPro" id="IPR002495">
    <property type="entry name" value="Glyco_trans_8"/>
</dbReference>
<evidence type="ECO:0000313" key="5">
    <source>
        <dbReference type="EMBL" id="RSI58984.1"/>
    </source>
</evidence>
<dbReference type="EMBL" id="CP040804">
    <property type="protein sequence ID" value="QEM32378.1"/>
    <property type="molecule type" value="Genomic_DNA"/>
</dbReference>
<dbReference type="InterPro" id="IPR029044">
    <property type="entry name" value="Nucleotide-diphossugar_trans"/>
</dbReference>
<keyword evidence="1 5" id="KW-0328">Glycosyltransferase</keyword>
<dbReference type="EC" id="2.4.-.-" evidence="5"/>
<sequence>MKKLVSIIVPVFNVEKYLRQCLDSILGQTFNQFEVIIVNDGSTDNSGAICQEYEARDNRIVYLEKENEGVSEARNLGLDFATSEYIIFIDSDDWIEPTYVEVLYEKIEEYQADIVFENYTSFNDEDSNFYFHMSNDYYEEIYDNYSVMNLLNDSRESKNAALIVPWAKIYRKEILNDLHFPLARTGEDALFNLKVFLKSEKIVYIHKGSYIYRHRGESLSRNWTVDWFNESLLIQEERLSMLATLGYPLRAYKKGYMDSLNFFISEIENRKLPKSHIFYQMKEKRDLLNYLTPMHKDNKKAIILVSHFRNLYEIQTTIKSICFHNRSLRFYLVNHDFPCEWFQLMDRRLEEFDSEIVDCRIPDNGNLNHECIIYDIKSLYSVIGDFVGEDKVLYLGQNVIITKKLDDLFDMDMGEYPVATVREHDSNMSLKQGKFSFDTGVILVNISSLKKEKAFRAMTDKQDESSVKVEGVCQNNLDCLCKSNWLELDSDGNFLNHCMYFTNDSMVSDQDFPGIISYSPYSESRGVQSNQEYRNIWWFYHNIEWTELGGNYHLHALRKHHLDSSLR</sequence>
<gene>
    <name evidence="5" type="primary">epsJ_1</name>
    <name evidence="5" type="ORF">D8867_03545</name>
    <name evidence="4" type="ORF">FHI56_05545</name>
</gene>
<keyword evidence="2 5" id="KW-0808">Transferase</keyword>
<dbReference type="PANTHER" id="PTHR22916:SF51">
    <property type="entry name" value="GLYCOSYLTRANSFERASE EPSH-RELATED"/>
    <property type="match status" value="1"/>
</dbReference>
<feature type="domain" description="Glycosyltransferase 2-like" evidence="3">
    <location>
        <begin position="6"/>
        <end position="177"/>
    </location>
</feature>
<dbReference type="CDD" id="cd00761">
    <property type="entry name" value="Glyco_tranf_GTA_type"/>
    <property type="match status" value="1"/>
</dbReference>
<dbReference type="Pfam" id="PF01501">
    <property type="entry name" value="Glyco_transf_8"/>
    <property type="match status" value="1"/>
</dbReference>
<dbReference type="Gene3D" id="3.90.550.10">
    <property type="entry name" value="Spore Coat Polysaccharide Biosynthesis Protein SpsA, Chain A"/>
    <property type="match status" value="2"/>
</dbReference>
<evidence type="ECO:0000256" key="2">
    <source>
        <dbReference type="ARBA" id="ARBA00022679"/>
    </source>
</evidence>
<dbReference type="AlphaFoldDB" id="A0AAP3VBR4"/>
<evidence type="ECO:0000259" key="3">
    <source>
        <dbReference type="Pfam" id="PF00535"/>
    </source>
</evidence>
<evidence type="ECO:0000313" key="6">
    <source>
        <dbReference type="Proteomes" id="UP000273998"/>
    </source>
</evidence>
<proteinExistence type="predicted"/>
<evidence type="ECO:0000313" key="7">
    <source>
        <dbReference type="Proteomes" id="UP000322622"/>
    </source>
</evidence>
<reference evidence="4 7" key="2">
    <citation type="submission" date="2019-06" db="EMBL/GenBank/DDBJ databases">
        <title>Complete genome sequence of Streptococcus salivarius LAB813.</title>
        <authorList>
            <person name="Levesque C.M."/>
            <person name="Gong S.-G."/>
            <person name="Dufour D."/>
            <person name="Barbour A."/>
        </authorList>
    </citation>
    <scope>NUCLEOTIDE SEQUENCE [LARGE SCALE GENOMIC DNA]</scope>
    <source>
        <strain evidence="4 7">LAB813</strain>
    </source>
</reference>
<accession>A0AAP3VBR4</accession>
<evidence type="ECO:0000256" key="1">
    <source>
        <dbReference type="ARBA" id="ARBA00022676"/>
    </source>
</evidence>
<dbReference type="RefSeq" id="WP_045768934.1">
    <property type="nucleotide sequence ID" value="NZ_CP040804.1"/>
</dbReference>
<protein>
    <submittedName>
        <fullName evidence="5">Glycosyltransferase EpsJ</fullName>
        <ecNumber evidence="5">2.4.-.-</ecNumber>
    </submittedName>
    <submittedName>
        <fullName evidence="4">Glycosyltransferase family 2 protein</fullName>
    </submittedName>
</protein>
<dbReference type="InterPro" id="IPR001173">
    <property type="entry name" value="Glyco_trans_2-like"/>
</dbReference>
<reference evidence="5 6" key="1">
    <citation type="submission" date="2018-11" db="EMBL/GenBank/DDBJ databases">
        <title>Species Designations Belie Phenotypic and Genotypic Heterogeneity in Oral Streptococci.</title>
        <authorList>
            <person name="Velsko I."/>
        </authorList>
    </citation>
    <scope>NUCLEOTIDE SEQUENCE [LARGE SCALE GENOMIC DNA]</scope>
    <source>
        <strain evidence="5 6">BCC42</strain>
    </source>
</reference>
<name>A0AAP3VBR4_STRSL</name>